<organism evidence="1 2">
    <name type="scientific">Sediminitomix flava</name>
    <dbReference type="NCBI Taxonomy" id="379075"/>
    <lineage>
        <taxon>Bacteria</taxon>
        <taxon>Pseudomonadati</taxon>
        <taxon>Bacteroidota</taxon>
        <taxon>Cytophagia</taxon>
        <taxon>Cytophagales</taxon>
        <taxon>Flammeovirgaceae</taxon>
        <taxon>Sediminitomix</taxon>
    </lineage>
</organism>
<gene>
    <name evidence="1" type="ORF">BC781_103678</name>
</gene>
<dbReference type="Proteomes" id="UP000245535">
    <property type="component" value="Unassembled WGS sequence"/>
</dbReference>
<dbReference type="OrthoDB" id="1075713at2"/>
<comment type="caution">
    <text evidence="1">The sequence shown here is derived from an EMBL/GenBank/DDBJ whole genome shotgun (WGS) entry which is preliminary data.</text>
</comment>
<evidence type="ECO:0000313" key="2">
    <source>
        <dbReference type="Proteomes" id="UP000245535"/>
    </source>
</evidence>
<proteinExistence type="predicted"/>
<reference evidence="1 2" key="1">
    <citation type="submission" date="2018-03" db="EMBL/GenBank/DDBJ databases">
        <title>Genomic Encyclopedia of Archaeal and Bacterial Type Strains, Phase II (KMG-II): from individual species to whole genera.</title>
        <authorList>
            <person name="Goeker M."/>
        </authorList>
    </citation>
    <scope>NUCLEOTIDE SEQUENCE [LARGE SCALE GENOMIC DNA]</scope>
    <source>
        <strain evidence="1 2">DSM 28229</strain>
    </source>
</reference>
<sequence>MSYPELFKDLVQTYNPKSESFLDGIDRIQPNPYYLGFGFPDSKILIIGQEKAIDPSKTHIVKNESMENLRQWDVLIEEEIDDVGYHYYGEEVDFKNPLHPYKKKGGKTWGCYEKLLKSIYPELSESRVENTFFLKAFITEVNSEVSKTQLGNKTTEERRALLKHDFYKSFPVTLLAFGDYMGKSEIQDLFEVDFVEDLSIPNEKLVVFKDSKRERLIIQSRQFSNAISDEYIKEKVAKLAKEHLS</sequence>
<protein>
    <submittedName>
        <fullName evidence="1">Uncharacterized protein</fullName>
    </submittedName>
</protein>
<keyword evidence="2" id="KW-1185">Reference proteome</keyword>
<dbReference type="AlphaFoldDB" id="A0A315ZA16"/>
<dbReference type="EMBL" id="QGDO01000003">
    <property type="protein sequence ID" value="PWJ42426.1"/>
    <property type="molecule type" value="Genomic_DNA"/>
</dbReference>
<dbReference type="RefSeq" id="WP_109619359.1">
    <property type="nucleotide sequence ID" value="NZ_QGDO01000003.1"/>
</dbReference>
<evidence type="ECO:0000313" key="1">
    <source>
        <dbReference type="EMBL" id="PWJ42426.1"/>
    </source>
</evidence>
<name>A0A315ZA16_SEDFL</name>
<accession>A0A315ZA16</accession>